<feature type="transmembrane region" description="Helical" evidence="7">
    <location>
        <begin position="127"/>
        <end position="160"/>
    </location>
</feature>
<keyword evidence="6 7" id="KW-0472">Membrane</keyword>
<sequence>MSEKQNKNVTVRVQKIKKNHIKQKLVFFLILAIGLVILAVFSEHLCPYDPYAQDLASALQPPSLQHPMGTDTYGRDMLSRVISGARASIFSTFILVAVISVLGTAVGVCCGYFGGAADAVMMRISDVCLAFPGLVFAMAIAAILGGGIQNAVIALAVVSWPKYSRIARGQTLALKEEPYIHAAILAGDSSGQIMLRHILPNMLGPVLITAMLDIGTMMMELAGLSFLGLGAQIPMAEWGSMMSGGRSMIQTYPWVVLSPGIAIFISVAIFNLLGDTFRDYLDPKNSRL</sequence>
<dbReference type="GO" id="GO:0005886">
    <property type="term" value="C:plasma membrane"/>
    <property type="evidence" value="ECO:0007669"/>
    <property type="project" value="UniProtKB-SubCell"/>
</dbReference>
<comment type="similarity">
    <text evidence="7">Belongs to the binding-protein-dependent transport system permease family.</text>
</comment>
<evidence type="ECO:0000259" key="8">
    <source>
        <dbReference type="PROSITE" id="PS50928"/>
    </source>
</evidence>
<dbReference type="SUPFAM" id="SSF161098">
    <property type="entry name" value="MetI-like"/>
    <property type="match status" value="1"/>
</dbReference>
<dbReference type="Proteomes" id="UP000095431">
    <property type="component" value="Unassembled WGS sequence"/>
</dbReference>
<evidence type="ECO:0000256" key="4">
    <source>
        <dbReference type="ARBA" id="ARBA00022692"/>
    </source>
</evidence>
<evidence type="ECO:0000313" key="10">
    <source>
        <dbReference type="Proteomes" id="UP000095431"/>
    </source>
</evidence>
<dbReference type="InterPro" id="IPR000515">
    <property type="entry name" value="MetI-like"/>
</dbReference>
<evidence type="ECO:0000256" key="7">
    <source>
        <dbReference type="RuleBase" id="RU363032"/>
    </source>
</evidence>
<dbReference type="Pfam" id="PF00528">
    <property type="entry name" value="BPD_transp_1"/>
    <property type="match status" value="1"/>
</dbReference>
<dbReference type="Pfam" id="PF12911">
    <property type="entry name" value="OppC_N"/>
    <property type="match status" value="1"/>
</dbReference>
<keyword evidence="2 7" id="KW-0813">Transport</keyword>
<dbReference type="eggNOG" id="COG1173">
    <property type="taxonomic scope" value="Bacteria"/>
</dbReference>
<protein>
    <submittedName>
        <fullName evidence="9">Glutathione transport system permease protein gsiD</fullName>
    </submittedName>
</protein>
<feature type="transmembrane region" description="Helical" evidence="7">
    <location>
        <begin position="25"/>
        <end position="42"/>
    </location>
</feature>
<keyword evidence="4 7" id="KW-0812">Transmembrane</keyword>
<dbReference type="InterPro" id="IPR050366">
    <property type="entry name" value="BP-dependent_transpt_permease"/>
</dbReference>
<dbReference type="GO" id="GO:0055085">
    <property type="term" value="P:transmembrane transport"/>
    <property type="evidence" value="ECO:0007669"/>
    <property type="project" value="InterPro"/>
</dbReference>
<proteinExistence type="inferred from homology"/>
<dbReference type="PROSITE" id="PS50928">
    <property type="entry name" value="ABC_TM1"/>
    <property type="match status" value="1"/>
</dbReference>
<evidence type="ECO:0000256" key="3">
    <source>
        <dbReference type="ARBA" id="ARBA00022475"/>
    </source>
</evidence>
<organism evidence="9 10">
    <name type="scientific">Blautia wexlerae</name>
    <dbReference type="NCBI Taxonomy" id="418240"/>
    <lineage>
        <taxon>Bacteria</taxon>
        <taxon>Bacillati</taxon>
        <taxon>Bacillota</taxon>
        <taxon>Clostridia</taxon>
        <taxon>Lachnospirales</taxon>
        <taxon>Lachnospiraceae</taxon>
        <taxon>Blautia</taxon>
    </lineage>
</organism>
<evidence type="ECO:0000313" key="9">
    <source>
        <dbReference type="EMBL" id="CUN51562.1"/>
    </source>
</evidence>
<dbReference type="EMBL" id="CYZN01000002">
    <property type="protein sequence ID" value="CUN51562.1"/>
    <property type="molecule type" value="Genomic_DNA"/>
</dbReference>
<feature type="transmembrane region" description="Helical" evidence="7">
    <location>
        <begin position="206"/>
        <end position="231"/>
    </location>
</feature>
<dbReference type="InterPro" id="IPR035906">
    <property type="entry name" value="MetI-like_sf"/>
</dbReference>
<keyword evidence="5 7" id="KW-1133">Transmembrane helix</keyword>
<evidence type="ECO:0000256" key="6">
    <source>
        <dbReference type="ARBA" id="ARBA00023136"/>
    </source>
</evidence>
<dbReference type="AlphaFoldDB" id="A0A173XIB5"/>
<reference evidence="9 10" key="1">
    <citation type="submission" date="2015-09" db="EMBL/GenBank/DDBJ databases">
        <authorList>
            <consortium name="Pathogen Informatics"/>
        </authorList>
    </citation>
    <scope>NUCLEOTIDE SEQUENCE [LARGE SCALE GENOMIC DNA]</scope>
    <source>
        <strain evidence="9 10">2789STDY5834863</strain>
    </source>
</reference>
<dbReference type="PANTHER" id="PTHR43386">
    <property type="entry name" value="OLIGOPEPTIDE TRANSPORT SYSTEM PERMEASE PROTEIN APPC"/>
    <property type="match status" value="1"/>
</dbReference>
<dbReference type="InterPro" id="IPR025966">
    <property type="entry name" value="OppC_N"/>
</dbReference>
<dbReference type="RefSeq" id="WP_055199576.1">
    <property type="nucleotide sequence ID" value="NZ_BTHH01000001.1"/>
</dbReference>
<feature type="domain" description="ABC transmembrane type-1" evidence="8">
    <location>
        <begin position="89"/>
        <end position="274"/>
    </location>
</feature>
<keyword evidence="3" id="KW-1003">Cell membrane</keyword>
<dbReference type="NCBIfam" id="NF045474">
    <property type="entry name" value="Opp2C"/>
    <property type="match status" value="1"/>
</dbReference>
<name>A0A173XIB5_9FIRM</name>
<feature type="transmembrane region" description="Helical" evidence="7">
    <location>
        <begin position="252"/>
        <end position="273"/>
    </location>
</feature>
<feature type="transmembrane region" description="Helical" evidence="7">
    <location>
        <begin position="87"/>
        <end position="115"/>
    </location>
</feature>
<comment type="subcellular location">
    <subcellularLocation>
        <location evidence="1 7">Cell membrane</location>
        <topology evidence="1 7">Multi-pass membrane protein</topology>
    </subcellularLocation>
</comment>
<dbReference type="PANTHER" id="PTHR43386:SF25">
    <property type="entry name" value="PEPTIDE ABC TRANSPORTER PERMEASE PROTEIN"/>
    <property type="match status" value="1"/>
</dbReference>
<evidence type="ECO:0000256" key="2">
    <source>
        <dbReference type="ARBA" id="ARBA00022448"/>
    </source>
</evidence>
<dbReference type="Gene3D" id="1.10.3720.10">
    <property type="entry name" value="MetI-like"/>
    <property type="match status" value="1"/>
</dbReference>
<gene>
    <name evidence="9" type="primary">gsiD_1</name>
    <name evidence="9" type="ORF">ERS852478_00340</name>
</gene>
<evidence type="ECO:0000256" key="1">
    <source>
        <dbReference type="ARBA" id="ARBA00004651"/>
    </source>
</evidence>
<dbReference type="InterPro" id="IPR053385">
    <property type="entry name" value="ABC_transport_permease"/>
</dbReference>
<accession>A0A173XIB5</accession>
<evidence type="ECO:0000256" key="5">
    <source>
        <dbReference type="ARBA" id="ARBA00022989"/>
    </source>
</evidence>
<dbReference type="CDD" id="cd06261">
    <property type="entry name" value="TM_PBP2"/>
    <property type="match status" value="1"/>
</dbReference>